<protein>
    <recommendedName>
        <fullName evidence="1">BCAS3 domain-containing protein</fullName>
    </recommendedName>
</protein>
<dbReference type="Gene3D" id="3.40.30.10">
    <property type="entry name" value="Glutaredoxin"/>
    <property type="match status" value="1"/>
</dbReference>
<name>A0A822Y490_NELNU</name>
<feature type="domain" description="BCAS3" evidence="1">
    <location>
        <begin position="7"/>
        <end position="87"/>
    </location>
</feature>
<dbReference type="Proteomes" id="UP000607653">
    <property type="component" value="Unassembled WGS sequence"/>
</dbReference>
<evidence type="ECO:0000313" key="2">
    <source>
        <dbReference type="EMBL" id="DAD24448.1"/>
    </source>
</evidence>
<dbReference type="EMBL" id="DUZY01000001">
    <property type="protein sequence ID" value="DAD24448.1"/>
    <property type="molecule type" value="Genomic_DNA"/>
</dbReference>
<dbReference type="InterPro" id="IPR022175">
    <property type="entry name" value="BCAS3_dom"/>
</dbReference>
<proteinExistence type="predicted"/>
<evidence type="ECO:0000313" key="3">
    <source>
        <dbReference type="Proteomes" id="UP000607653"/>
    </source>
</evidence>
<reference evidence="2 3" key="1">
    <citation type="journal article" date="2020" name="Mol. Biol. Evol.">
        <title>Distinct Expression and Methylation Patterns for Genes with Different Fates following a Single Whole-Genome Duplication in Flowering Plants.</title>
        <authorList>
            <person name="Shi T."/>
            <person name="Rahmani R.S."/>
            <person name="Gugger P.F."/>
            <person name="Wang M."/>
            <person name="Li H."/>
            <person name="Zhang Y."/>
            <person name="Li Z."/>
            <person name="Wang Q."/>
            <person name="Van de Peer Y."/>
            <person name="Marchal K."/>
            <person name="Chen J."/>
        </authorList>
    </citation>
    <scope>NUCLEOTIDE SEQUENCE [LARGE SCALE GENOMIC DNA]</scope>
    <source>
        <tissue evidence="2">Leaf</tissue>
    </source>
</reference>
<gene>
    <name evidence="2" type="ORF">HUJ06_025912</name>
</gene>
<organism evidence="2 3">
    <name type="scientific">Nelumbo nucifera</name>
    <name type="common">Sacred lotus</name>
    <dbReference type="NCBI Taxonomy" id="4432"/>
    <lineage>
        <taxon>Eukaryota</taxon>
        <taxon>Viridiplantae</taxon>
        <taxon>Streptophyta</taxon>
        <taxon>Embryophyta</taxon>
        <taxon>Tracheophyta</taxon>
        <taxon>Spermatophyta</taxon>
        <taxon>Magnoliopsida</taxon>
        <taxon>Proteales</taxon>
        <taxon>Nelumbonaceae</taxon>
        <taxon>Nelumbo</taxon>
    </lineage>
</organism>
<dbReference type="AlphaFoldDB" id="A0A822Y490"/>
<comment type="caution">
    <text evidence="2">The sequence shown here is derived from an EMBL/GenBank/DDBJ whole genome shotgun (WGS) entry which is preliminary data.</text>
</comment>
<sequence length="138" mass="16319">MAEDMFAQVTFDRQEDSDTVMDTSDSEHNDVKYMMEQNTNIVGKELLIKSHERPHWYLSNVEMQINSRRIPIFPFGRNLRYTRFMAQLEDNNAGKKHIQIDISSYTVCPWCFVGKRNLDKAITSSKDRFDFEIRSIFP</sequence>
<keyword evidence="3" id="KW-1185">Reference proteome</keyword>
<accession>A0A822Y490</accession>
<dbReference type="PANTHER" id="PTHR13887">
    <property type="entry name" value="GLUTATHIONE S-TRANSFERASE KAPPA"/>
    <property type="match status" value="1"/>
</dbReference>
<evidence type="ECO:0000259" key="1">
    <source>
        <dbReference type="Pfam" id="PF12490"/>
    </source>
</evidence>
<dbReference type="PANTHER" id="PTHR13887:SF41">
    <property type="entry name" value="THIOREDOXIN SUPERFAMILY PROTEIN"/>
    <property type="match status" value="1"/>
</dbReference>
<dbReference type="Pfam" id="PF12490">
    <property type="entry name" value="BCAS3"/>
    <property type="match status" value="1"/>
</dbReference>